<gene>
    <name evidence="8" type="primary">fliD</name>
    <name evidence="8" type="ORF">H7849_11495</name>
</gene>
<feature type="domain" description="Flagellar hook-associated protein 2 C-terminal" evidence="7">
    <location>
        <begin position="209"/>
        <end position="326"/>
    </location>
</feature>
<comment type="function">
    <text evidence="5">Required for morphogenesis and for the elongation of the flagellar filament by facilitating polymerization of the flagellin monomers at the tip of growing filament. Forms a capping structure, which prevents flagellin subunits (transported through the central channel of the flagellum) from leaking out without polymerization at the distal end.</text>
</comment>
<dbReference type="Pfam" id="PF02465">
    <property type="entry name" value="FliD_N"/>
    <property type="match status" value="1"/>
</dbReference>
<dbReference type="EMBL" id="CP060394">
    <property type="protein sequence ID" value="QNI34453.1"/>
    <property type="molecule type" value="Genomic_DNA"/>
</dbReference>
<keyword evidence="3" id="KW-0175">Coiled coil</keyword>
<feature type="domain" description="Flagellar hook-associated protein 2 C-terminal" evidence="7">
    <location>
        <begin position="411"/>
        <end position="526"/>
    </location>
</feature>
<organism evidence="8 9">
    <name type="scientific">Alloacidobacterium dinghuense</name>
    <dbReference type="NCBI Taxonomy" id="2763107"/>
    <lineage>
        <taxon>Bacteria</taxon>
        <taxon>Pseudomonadati</taxon>
        <taxon>Acidobacteriota</taxon>
        <taxon>Terriglobia</taxon>
        <taxon>Terriglobales</taxon>
        <taxon>Acidobacteriaceae</taxon>
        <taxon>Alloacidobacterium</taxon>
    </lineage>
</organism>
<dbReference type="GO" id="GO:0009421">
    <property type="term" value="C:bacterial-type flagellum filament cap"/>
    <property type="evidence" value="ECO:0007669"/>
    <property type="project" value="InterPro"/>
</dbReference>
<keyword evidence="4 5" id="KW-0975">Bacterial flagellum</keyword>
<keyword evidence="8" id="KW-0966">Cell projection</keyword>
<dbReference type="Pfam" id="PF07195">
    <property type="entry name" value="FliD_C"/>
    <property type="match status" value="2"/>
</dbReference>
<reference evidence="8 9" key="1">
    <citation type="submission" date="2020-08" db="EMBL/GenBank/DDBJ databases">
        <title>Edaphobacter telluris sp. nov. and Acidobacterium dinghuensis sp. nov., two acidobacteria isolated from forest soil.</title>
        <authorList>
            <person name="Fu J."/>
            <person name="Qiu L."/>
        </authorList>
    </citation>
    <scope>NUCLEOTIDE SEQUENCE [LARGE SCALE GENOMIC DNA]</scope>
    <source>
        <strain evidence="8">4Y35</strain>
    </source>
</reference>
<name>A0A7G8BPI3_9BACT</name>
<keyword evidence="8" id="KW-0282">Flagellum</keyword>
<comment type="subcellular location">
    <subcellularLocation>
        <location evidence="5">Secreted</location>
    </subcellularLocation>
    <subcellularLocation>
        <location evidence="5">Bacterial flagellum</location>
    </subcellularLocation>
</comment>
<evidence type="ECO:0000259" key="7">
    <source>
        <dbReference type="Pfam" id="PF07195"/>
    </source>
</evidence>
<proteinExistence type="inferred from homology"/>
<accession>A0A7G8BPI3</accession>
<dbReference type="GO" id="GO:0005576">
    <property type="term" value="C:extracellular region"/>
    <property type="evidence" value="ECO:0007669"/>
    <property type="project" value="UniProtKB-SubCell"/>
</dbReference>
<dbReference type="GO" id="GO:0007155">
    <property type="term" value="P:cell adhesion"/>
    <property type="evidence" value="ECO:0007669"/>
    <property type="project" value="InterPro"/>
</dbReference>
<dbReference type="PANTHER" id="PTHR30288">
    <property type="entry name" value="FLAGELLAR CAP/ASSEMBLY PROTEIN FLID"/>
    <property type="match status" value="1"/>
</dbReference>
<evidence type="ECO:0000256" key="1">
    <source>
        <dbReference type="ARBA" id="ARBA00009764"/>
    </source>
</evidence>
<evidence type="ECO:0000313" key="8">
    <source>
        <dbReference type="EMBL" id="QNI34453.1"/>
    </source>
</evidence>
<evidence type="ECO:0000256" key="4">
    <source>
        <dbReference type="ARBA" id="ARBA00023143"/>
    </source>
</evidence>
<keyword evidence="8" id="KW-0969">Cilium</keyword>
<feature type="domain" description="Flagellar hook-associated protein 2 N-terminal" evidence="6">
    <location>
        <begin position="16"/>
        <end position="112"/>
    </location>
</feature>
<dbReference type="KEGG" id="adin:H7849_11495"/>
<evidence type="ECO:0000256" key="5">
    <source>
        <dbReference type="RuleBase" id="RU362066"/>
    </source>
</evidence>
<protein>
    <recommendedName>
        <fullName evidence="5">Flagellar hook-associated protein 2</fullName>
        <shortName evidence="5">HAP2</shortName>
    </recommendedName>
    <alternativeName>
        <fullName evidence="5">Flagellar cap protein</fullName>
    </alternativeName>
</protein>
<dbReference type="RefSeq" id="WP_186746644.1">
    <property type="nucleotide sequence ID" value="NZ_CP060394.1"/>
</dbReference>
<dbReference type="InterPro" id="IPR003481">
    <property type="entry name" value="FliD_N"/>
</dbReference>
<keyword evidence="9" id="KW-1185">Reference proteome</keyword>
<dbReference type="GO" id="GO:0009424">
    <property type="term" value="C:bacterial-type flagellum hook"/>
    <property type="evidence" value="ECO:0007669"/>
    <property type="project" value="UniProtKB-UniRule"/>
</dbReference>
<dbReference type="PANTHER" id="PTHR30288:SF0">
    <property type="entry name" value="FLAGELLAR HOOK-ASSOCIATED PROTEIN 2"/>
    <property type="match status" value="1"/>
</dbReference>
<dbReference type="InterPro" id="IPR040026">
    <property type="entry name" value="FliD"/>
</dbReference>
<dbReference type="Proteomes" id="UP000515312">
    <property type="component" value="Chromosome"/>
</dbReference>
<sequence>MGTVGLSFGSPTSGAGFDVTSTVNQIVTNMQAVETPWKNQLTALQAQNTALTSIGTDLSSLSTAMQSLTDFQGVLSEKQGSSSDTSVLQLSSAATSAVAGSHTIIVQSLATTSSYVGSTIGASDTLSGSLTLNAKTINIDSTNNTLSSLASAINSGSYGVTANVITDASGSRLSLVSQTSGASGTISVTSSLTDSNTSSSVGFSQTQPGADAQLIVDGASVSSASNTVTNAIQGVTFQLLSANTGESVQVEITNNNSDVESALNTFVTDYNKVLGDLNTQEGNDSSGNPEPLFGNPTIATIQQSLQTALTFLQPANTAASSSSIGTSDTLTGNISISVGSGTAQSIAVPTGKQTLAGLAAAINSANIGVTATVITAGSGATLSLTNANGGAAGAINVNSTGLTDSTTSTAVTFGSAQSNGITSITQLGVSVNNDGTLVLNTDTLSSVLNSNYQDVVNFFQPSGGFTSFGGNFSTILDNLGTSASNGAIKLALQENSTVESQLNTNISNEETTISAQKTQLTTELNQANFILTEIPQELQQIDEMYSAITGYNQKQNG</sequence>
<dbReference type="InterPro" id="IPR010809">
    <property type="entry name" value="FliD_C"/>
</dbReference>
<comment type="subunit">
    <text evidence="2 5">Homopentamer.</text>
</comment>
<dbReference type="GO" id="GO:0071973">
    <property type="term" value="P:bacterial-type flagellum-dependent cell motility"/>
    <property type="evidence" value="ECO:0007669"/>
    <property type="project" value="TreeGrafter"/>
</dbReference>
<comment type="similarity">
    <text evidence="1 5">Belongs to the FliD family.</text>
</comment>
<evidence type="ECO:0000256" key="3">
    <source>
        <dbReference type="ARBA" id="ARBA00023054"/>
    </source>
</evidence>
<evidence type="ECO:0000256" key="2">
    <source>
        <dbReference type="ARBA" id="ARBA00011255"/>
    </source>
</evidence>
<dbReference type="AlphaFoldDB" id="A0A7G8BPI3"/>
<evidence type="ECO:0000259" key="6">
    <source>
        <dbReference type="Pfam" id="PF02465"/>
    </source>
</evidence>
<keyword evidence="5" id="KW-0964">Secreted</keyword>
<evidence type="ECO:0000313" key="9">
    <source>
        <dbReference type="Proteomes" id="UP000515312"/>
    </source>
</evidence>